<evidence type="ECO:0000313" key="1">
    <source>
        <dbReference type="EMBL" id="GAI96620.1"/>
    </source>
</evidence>
<gene>
    <name evidence="1" type="ORF">S12H4_35166</name>
</gene>
<protein>
    <submittedName>
        <fullName evidence="1">Uncharacterized protein</fullName>
    </submittedName>
</protein>
<name>X1U9U0_9ZZZZ</name>
<organism evidence="1">
    <name type="scientific">marine sediment metagenome</name>
    <dbReference type="NCBI Taxonomy" id="412755"/>
    <lineage>
        <taxon>unclassified sequences</taxon>
        <taxon>metagenomes</taxon>
        <taxon>ecological metagenomes</taxon>
    </lineage>
</organism>
<dbReference type="AlphaFoldDB" id="X1U9U0"/>
<accession>X1U9U0</accession>
<sequence>MRTKDPETGYIGRNWLGEDFGPDVRCRRCSGRGMWKPGNGFDGSNCILCLRCADEWFQSPIIDKHRSPKGLLSNKRWLAAFEEFCQTKPKEIDMVKHNAQIKGEDTVIQEMFPQYF</sequence>
<proteinExistence type="predicted"/>
<comment type="caution">
    <text evidence="1">The sequence shown here is derived from an EMBL/GenBank/DDBJ whole genome shotgun (WGS) entry which is preliminary data.</text>
</comment>
<reference evidence="1" key="1">
    <citation type="journal article" date="2014" name="Front. Microbiol.">
        <title>High frequency of phylogenetically diverse reductive dehalogenase-homologous genes in deep subseafloor sedimentary metagenomes.</title>
        <authorList>
            <person name="Kawai M."/>
            <person name="Futagami T."/>
            <person name="Toyoda A."/>
            <person name="Takaki Y."/>
            <person name="Nishi S."/>
            <person name="Hori S."/>
            <person name="Arai W."/>
            <person name="Tsubouchi T."/>
            <person name="Morono Y."/>
            <person name="Uchiyama I."/>
            <person name="Ito T."/>
            <person name="Fujiyama A."/>
            <person name="Inagaki F."/>
            <person name="Takami H."/>
        </authorList>
    </citation>
    <scope>NUCLEOTIDE SEQUENCE</scope>
    <source>
        <strain evidence="1">Expedition CK06-06</strain>
    </source>
</reference>
<dbReference type="EMBL" id="BARW01020864">
    <property type="protein sequence ID" value="GAI96620.1"/>
    <property type="molecule type" value="Genomic_DNA"/>
</dbReference>